<comment type="caution">
    <text evidence="10">The sequence shown here is derived from an EMBL/GenBank/DDBJ whole genome shotgun (WGS) entry which is preliminary data.</text>
</comment>
<keyword evidence="6" id="KW-0460">Magnesium</keyword>
<comment type="cofactor">
    <cofactor evidence="3">
        <name>Mn(2+)</name>
        <dbReference type="ChEBI" id="CHEBI:29035"/>
    </cofactor>
</comment>
<dbReference type="CDD" id="cd01562">
    <property type="entry name" value="Thr-dehyd"/>
    <property type="match status" value="1"/>
</dbReference>
<evidence type="ECO:0000256" key="2">
    <source>
        <dbReference type="ARBA" id="ARBA00001933"/>
    </source>
</evidence>
<evidence type="ECO:0000256" key="5">
    <source>
        <dbReference type="ARBA" id="ARBA00010869"/>
    </source>
</evidence>
<comment type="cofactor">
    <cofactor evidence="2">
        <name>pyridoxal 5'-phosphate</name>
        <dbReference type="ChEBI" id="CHEBI:597326"/>
    </cofactor>
</comment>
<dbReference type="GO" id="GO:0030378">
    <property type="term" value="F:serine racemase activity"/>
    <property type="evidence" value="ECO:0007669"/>
    <property type="project" value="TreeGrafter"/>
</dbReference>
<dbReference type="AlphaFoldDB" id="A0A8J3E4I1"/>
<comment type="cofactor">
    <cofactor evidence="4">
        <name>Mg(2+)</name>
        <dbReference type="ChEBI" id="CHEBI:18420"/>
    </cofactor>
</comment>
<evidence type="ECO:0000259" key="9">
    <source>
        <dbReference type="Pfam" id="PF00291"/>
    </source>
</evidence>
<dbReference type="GO" id="GO:0070179">
    <property type="term" value="P:D-serine biosynthetic process"/>
    <property type="evidence" value="ECO:0007669"/>
    <property type="project" value="TreeGrafter"/>
</dbReference>
<evidence type="ECO:0000256" key="3">
    <source>
        <dbReference type="ARBA" id="ARBA00001936"/>
    </source>
</evidence>
<reference evidence="10" key="1">
    <citation type="journal article" date="2014" name="Int. J. Syst. Evol. Microbiol.">
        <title>Complete genome sequence of Corynebacterium casei LMG S-19264T (=DSM 44701T), isolated from a smear-ripened cheese.</title>
        <authorList>
            <consortium name="US DOE Joint Genome Institute (JGI-PGF)"/>
            <person name="Walter F."/>
            <person name="Albersmeier A."/>
            <person name="Kalinowski J."/>
            <person name="Ruckert C."/>
        </authorList>
    </citation>
    <scope>NUCLEOTIDE SEQUENCE</scope>
    <source>
        <strain evidence="10">CGMCC 1.15725</strain>
    </source>
</reference>
<dbReference type="InterPro" id="IPR000634">
    <property type="entry name" value="Ser/Thr_deHydtase_PyrdxlP-BS"/>
</dbReference>
<comment type="similarity">
    <text evidence="5">Belongs to the serine/threonine dehydratase family.</text>
</comment>
<dbReference type="GO" id="GO:0018114">
    <property type="term" value="F:threonine racemase activity"/>
    <property type="evidence" value="ECO:0007669"/>
    <property type="project" value="TreeGrafter"/>
</dbReference>
<evidence type="ECO:0000256" key="6">
    <source>
        <dbReference type="ARBA" id="ARBA00022842"/>
    </source>
</evidence>
<evidence type="ECO:0000313" key="11">
    <source>
        <dbReference type="Proteomes" id="UP000646365"/>
    </source>
</evidence>
<protein>
    <submittedName>
        <fullName evidence="10">Serine/threonine dehydratase</fullName>
    </submittedName>
</protein>
<dbReference type="Pfam" id="PF00291">
    <property type="entry name" value="PALP"/>
    <property type="match status" value="1"/>
</dbReference>
<name>A0A8J3E4I1_9PROT</name>
<dbReference type="Gene3D" id="3.40.50.1100">
    <property type="match status" value="2"/>
</dbReference>
<dbReference type="FunFam" id="3.40.50.1100:FF:000005">
    <property type="entry name" value="Threonine dehydratase catabolic"/>
    <property type="match status" value="1"/>
</dbReference>
<dbReference type="PROSITE" id="PS00165">
    <property type="entry name" value="DEHYDRATASE_SER_THR"/>
    <property type="match status" value="1"/>
</dbReference>
<dbReference type="GO" id="GO:0000287">
    <property type="term" value="F:magnesium ion binding"/>
    <property type="evidence" value="ECO:0007669"/>
    <property type="project" value="TreeGrafter"/>
</dbReference>
<proteinExistence type="inferred from homology"/>
<dbReference type="SUPFAM" id="SSF53686">
    <property type="entry name" value="Tryptophan synthase beta subunit-like PLP-dependent enzymes"/>
    <property type="match status" value="1"/>
</dbReference>
<dbReference type="GO" id="GO:0005524">
    <property type="term" value="F:ATP binding"/>
    <property type="evidence" value="ECO:0007669"/>
    <property type="project" value="TreeGrafter"/>
</dbReference>
<sequence>MSSSTVADADLPTFADVVAAADRLKGQAIVTPLVESSALNKRLGFRLLVKAEPLQRTGSFKFRGAFNRLVQLDEAARRRGVVAFSSGNHAQGVAAAAEILGMPATIVMPADAPAIKLANTRGYGAEVVTYDRWTEDREAVAARIAAERGATIVKPYDERDIIAGQGTAALEIIAQAAERGIAIDAMAANSSGGGLIAGCALAFAARSPVTKVYCAEPTGFDDHARSLAAGSRVANTPGATSICDALLAATPGRLTFEINRRHLAGGLVASDAEAKRAMAVAFNELKLVVEPGGAIALAAALEGRFPGQPRTVAVIASGGNVDPALFREALAA</sequence>
<keyword evidence="7" id="KW-0663">Pyridoxal phosphate</keyword>
<comment type="cofactor">
    <cofactor evidence="1">
        <name>Ca(2+)</name>
        <dbReference type="ChEBI" id="CHEBI:29108"/>
    </cofactor>
</comment>
<dbReference type="RefSeq" id="WP_189048373.1">
    <property type="nucleotide sequence ID" value="NZ_BMJQ01000009.1"/>
</dbReference>
<keyword evidence="8" id="KW-0456">Lyase</keyword>
<feature type="domain" description="Tryptophan synthase beta chain-like PALP" evidence="9">
    <location>
        <begin position="29"/>
        <end position="316"/>
    </location>
</feature>
<dbReference type="InterPro" id="IPR036052">
    <property type="entry name" value="TrpB-like_PALP_sf"/>
</dbReference>
<dbReference type="Proteomes" id="UP000646365">
    <property type="component" value="Unassembled WGS sequence"/>
</dbReference>
<dbReference type="GO" id="GO:0003941">
    <property type="term" value="F:L-serine ammonia-lyase activity"/>
    <property type="evidence" value="ECO:0007669"/>
    <property type="project" value="TreeGrafter"/>
</dbReference>
<evidence type="ECO:0000313" key="10">
    <source>
        <dbReference type="EMBL" id="GGF27322.1"/>
    </source>
</evidence>
<evidence type="ECO:0000256" key="8">
    <source>
        <dbReference type="ARBA" id="ARBA00023239"/>
    </source>
</evidence>
<dbReference type="InterPro" id="IPR001926">
    <property type="entry name" value="TrpB-like_PALP"/>
</dbReference>
<dbReference type="EMBL" id="BMJQ01000009">
    <property type="protein sequence ID" value="GGF27322.1"/>
    <property type="molecule type" value="Genomic_DNA"/>
</dbReference>
<accession>A0A8J3E4I1</accession>
<evidence type="ECO:0000256" key="1">
    <source>
        <dbReference type="ARBA" id="ARBA00001913"/>
    </source>
</evidence>
<dbReference type="PANTHER" id="PTHR43050:SF1">
    <property type="entry name" value="SERINE RACEMASE"/>
    <property type="match status" value="1"/>
</dbReference>
<reference evidence="10" key="2">
    <citation type="submission" date="2020-09" db="EMBL/GenBank/DDBJ databases">
        <authorList>
            <person name="Sun Q."/>
            <person name="Zhou Y."/>
        </authorList>
    </citation>
    <scope>NUCLEOTIDE SEQUENCE</scope>
    <source>
        <strain evidence="10">CGMCC 1.15725</strain>
    </source>
</reference>
<keyword evidence="11" id="KW-1185">Reference proteome</keyword>
<dbReference type="GO" id="GO:0030170">
    <property type="term" value="F:pyridoxal phosphate binding"/>
    <property type="evidence" value="ECO:0007669"/>
    <property type="project" value="InterPro"/>
</dbReference>
<evidence type="ECO:0000256" key="4">
    <source>
        <dbReference type="ARBA" id="ARBA00001946"/>
    </source>
</evidence>
<gene>
    <name evidence="10" type="ORF">GCM10011611_36710</name>
</gene>
<organism evidence="10 11">
    <name type="scientific">Aliidongia dinghuensis</name>
    <dbReference type="NCBI Taxonomy" id="1867774"/>
    <lineage>
        <taxon>Bacteria</taxon>
        <taxon>Pseudomonadati</taxon>
        <taxon>Pseudomonadota</taxon>
        <taxon>Alphaproteobacteria</taxon>
        <taxon>Rhodospirillales</taxon>
        <taxon>Dongiaceae</taxon>
        <taxon>Aliidongia</taxon>
    </lineage>
</organism>
<dbReference type="PANTHER" id="PTHR43050">
    <property type="entry name" value="SERINE / THREONINE RACEMASE FAMILY MEMBER"/>
    <property type="match status" value="1"/>
</dbReference>
<evidence type="ECO:0000256" key="7">
    <source>
        <dbReference type="ARBA" id="ARBA00022898"/>
    </source>
</evidence>